<protein>
    <recommendedName>
        <fullName evidence="3">Tash protein pest motif family</fullName>
    </recommendedName>
</protein>
<dbReference type="Proteomes" id="UP001244297">
    <property type="component" value="Unassembled WGS sequence"/>
</dbReference>
<evidence type="ECO:0008006" key="3">
    <source>
        <dbReference type="Google" id="ProtNLM"/>
    </source>
</evidence>
<sequence length="167" mass="16844">MVVELAAELPAALGATPCAEAVESAVTTCVVLTLGVFPAEPDVLVEPAVGPPVLAEPDITGLGAPVVLPTDPFEDVLVPVVLAVVPAEPLVMAEPVEVVLVFTEGAAVSAVPDEPVVAGLDEPVALVVDPDEPVVPAFALTADPAVVPVEFVAPVLELPAAWEMALL</sequence>
<comment type="caution">
    <text evidence="1">The sequence shown here is derived from an EMBL/GenBank/DDBJ whole genome shotgun (WGS) entry which is preliminary data.</text>
</comment>
<proteinExistence type="predicted"/>
<reference evidence="2" key="1">
    <citation type="journal article" date="2019" name="Int. J. Syst. Evol. Microbiol.">
        <title>The Global Catalogue of Microorganisms (GCM) 10K type strain sequencing project: providing services to taxonomists for standard genome sequencing and annotation.</title>
        <authorList>
            <consortium name="The Broad Institute Genomics Platform"/>
            <consortium name="The Broad Institute Genome Sequencing Center for Infectious Disease"/>
            <person name="Wu L."/>
            <person name="Ma J."/>
        </authorList>
    </citation>
    <scope>NUCLEOTIDE SEQUENCE [LARGE SCALE GENOMIC DNA]</scope>
    <source>
        <strain evidence="2">CECT 7806</strain>
    </source>
</reference>
<gene>
    <name evidence="1" type="ORF">QWZ18_20535</name>
</gene>
<evidence type="ECO:0000313" key="2">
    <source>
        <dbReference type="Proteomes" id="UP001244297"/>
    </source>
</evidence>
<organism evidence="1 2">
    <name type="scientific">Methylobacterium longum</name>
    <dbReference type="NCBI Taxonomy" id="767694"/>
    <lineage>
        <taxon>Bacteria</taxon>
        <taxon>Pseudomonadati</taxon>
        <taxon>Pseudomonadota</taxon>
        <taxon>Alphaproteobacteria</taxon>
        <taxon>Hyphomicrobiales</taxon>
        <taxon>Methylobacteriaceae</taxon>
        <taxon>Methylobacterium</taxon>
    </lineage>
</organism>
<dbReference type="RefSeq" id="WP_290356221.1">
    <property type="nucleotide sequence ID" value="NZ_JAUFPT010000064.1"/>
</dbReference>
<name>A0ABT8AUB9_9HYPH</name>
<evidence type="ECO:0000313" key="1">
    <source>
        <dbReference type="EMBL" id="MDN3573005.1"/>
    </source>
</evidence>
<keyword evidence="2" id="KW-1185">Reference proteome</keyword>
<dbReference type="EMBL" id="JAUFPT010000064">
    <property type="protein sequence ID" value="MDN3573005.1"/>
    <property type="molecule type" value="Genomic_DNA"/>
</dbReference>
<accession>A0ABT8AUB9</accession>